<evidence type="ECO:0000313" key="2">
    <source>
        <dbReference type="Proteomes" id="UP000479710"/>
    </source>
</evidence>
<proteinExistence type="predicted"/>
<organism evidence="1 2">
    <name type="scientific">Oryza meyeriana var. granulata</name>
    <dbReference type="NCBI Taxonomy" id="110450"/>
    <lineage>
        <taxon>Eukaryota</taxon>
        <taxon>Viridiplantae</taxon>
        <taxon>Streptophyta</taxon>
        <taxon>Embryophyta</taxon>
        <taxon>Tracheophyta</taxon>
        <taxon>Spermatophyta</taxon>
        <taxon>Magnoliopsida</taxon>
        <taxon>Liliopsida</taxon>
        <taxon>Poales</taxon>
        <taxon>Poaceae</taxon>
        <taxon>BOP clade</taxon>
        <taxon>Oryzoideae</taxon>
        <taxon>Oryzeae</taxon>
        <taxon>Oryzinae</taxon>
        <taxon>Oryza</taxon>
        <taxon>Oryza meyeriana</taxon>
    </lineage>
</organism>
<evidence type="ECO:0000313" key="1">
    <source>
        <dbReference type="EMBL" id="KAF0899663.1"/>
    </source>
</evidence>
<dbReference type="AlphaFoldDB" id="A0A6G1CJ68"/>
<dbReference type="EMBL" id="SPHZ02000009">
    <property type="protein sequence ID" value="KAF0899663.1"/>
    <property type="molecule type" value="Genomic_DNA"/>
</dbReference>
<name>A0A6G1CJ68_9ORYZ</name>
<dbReference type="Proteomes" id="UP000479710">
    <property type="component" value="Unassembled WGS sequence"/>
</dbReference>
<accession>A0A6G1CJ68</accession>
<sequence>MVGAGVQISEVWGRAAAAMGARAAGRGQGARYMGLQFYRVAFLNLCPPCWLFWKAAALRFC</sequence>
<keyword evidence="2" id="KW-1185">Reference proteome</keyword>
<comment type="caution">
    <text evidence="1">The sequence shown here is derived from an EMBL/GenBank/DDBJ whole genome shotgun (WGS) entry which is preliminary data.</text>
</comment>
<protein>
    <submittedName>
        <fullName evidence="1">Uncharacterized protein</fullName>
    </submittedName>
</protein>
<gene>
    <name evidence="1" type="ORF">E2562_021362</name>
</gene>
<reference evidence="1 2" key="1">
    <citation type="submission" date="2019-11" db="EMBL/GenBank/DDBJ databases">
        <title>Whole genome sequence of Oryza granulata.</title>
        <authorList>
            <person name="Li W."/>
        </authorList>
    </citation>
    <scope>NUCLEOTIDE SEQUENCE [LARGE SCALE GENOMIC DNA]</scope>
    <source>
        <strain evidence="2">cv. Menghai</strain>
        <tissue evidence="1">Leaf</tissue>
    </source>
</reference>